<dbReference type="RefSeq" id="WP_101932583.1">
    <property type="nucleotide sequence ID" value="NZ_CP018622.1"/>
</dbReference>
<evidence type="ECO:0000256" key="1">
    <source>
        <dbReference type="SAM" id="MobiDB-lite"/>
    </source>
</evidence>
<accession>A0A2K9IV35</accession>
<proteinExistence type="predicted"/>
<dbReference type="EMBL" id="CP018622">
    <property type="protein sequence ID" value="AUJ23632.1"/>
    <property type="molecule type" value="Genomic_DNA"/>
</dbReference>
<dbReference type="Proteomes" id="UP000234237">
    <property type="component" value="Chromosome"/>
</dbReference>
<reference evidence="3" key="1">
    <citation type="submission" date="2016-11" db="EMBL/GenBank/DDBJ databases">
        <title>Complete genome sequence of Virgibacillus pantothenticus 21D, a halophilic bacterium isolated from the deep hypersaline anoxic basin Discovery in the Mediterranean Sea.</title>
        <authorList>
            <person name="Zeaiter Z."/>
            <person name="Booth J.M."/>
            <person name="Prosdocimi E.M."/>
            <person name="Mapelli F."/>
            <person name="Fusi M."/>
            <person name="Daffonchio D."/>
            <person name="Borin S."/>
            <person name="Crotti E."/>
        </authorList>
    </citation>
    <scope>NUCLEOTIDE SEQUENCE [LARGE SCALE GENOMIC DNA]</scope>
    <source>
        <strain evidence="3">21D</strain>
    </source>
</reference>
<keyword evidence="2" id="KW-0449">Lipoprotein</keyword>
<sequence length="205" mass="23519">MASEKTKKPSEMNPEDLPDVRAFQDEFTRGFLQSTEETKPGYYPFLSGTGKYEMDFPEGGMISERAYARKEKVHEGYSVHILSDVVGGADTTIFYYSNDTTDELDMNLESFSSRIGKDINYKEIAGDGQSLYYGNFERNGFHTYAGYVQNETADGALEIVYQIDCRQELKEKCNKNKTKNEKYVLDWLKTIRFIDENKEVNGDES</sequence>
<name>A0A2K9IV35_9BACI</name>
<gene>
    <name evidence="2" type="primary">yvcA_2</name>
    <name evidence="2" type="ORF">A21D_00519</name>
</gene>
<protein>
    <submittedName>
        <fullName evidence="2">Lipoprotein YvcA</fullName>
    </submittedName>
</protein>
<feature type="compositionally biased region" description="Basic and acidic residues" evidence="1">
    <location>
        <begin position="1"/>
        <end position="10"/>
    </location>
</feature>
<evidence type="ECO:0000313" key="2">
    <source>
        <dbReference type="EMBL" id="AUJ23632.1"/>
    </source>
</evidence>
<organism evidence="2 3">
    <name type="scientific">Virgibacillus dokdonensis</name>
    <dbReference type="NCBI Taxonomy" id="302167"/>
    <lineage>
        <taxon>Bacteria</taxon>
        <taxon>Bacillati</taxon>
        <taxon>Bacillota</taxon>
        <taxon>Bacilli</taxon>
        <taxon>Bacillales</taxon>
        <taxon>Bacillaceae</taxon>
        <taxon>Virgibacillus</taxon>
    </lineage>
</organism>
<feature type="region of interest" description="Disordered" evidence="1">
    <location>
        <begin position="1"/>
        <end position="20"/>
    </location>
</feature>
<dbReference type="KEGG" id="vpn:A21D_00519"/>
<dbReference type="AlphaFoldDB" id="A0A2K9IV35"/>
<evidence type="ECO:0000313" key="3">
    <source>
        <dbReference type="Proteomes" id="UP000234237"/>
    </source>
</evidence>